<dbReference type="PANTHER" id="PTHR48045:SF31">
    <property type="entry name" value="UDP-GLYCOSYLTRANSFERASE 76B1-LIKE"/>
    <property type="match status" value="1"/>
</dbReference>
<evidence type="ECO:0000256" key="1">
    <source>
        <dbReference type="SAM" id="MobiDB-lite"/>
    </source>
</evidence>
<keyword evidence="3" id="KW-1185">Reference proteome</keyword>
<accession>W1PIN0</accession>
<name>W1PIN0_AMBTC</name>
<evidence type="ECO:0000313" key="3">
    <source>
        <dbReference type="Proteomes" id="UP000017836"/>
    </source>
</evidence>
<dbReference type="Gene3D" id="3.40.50.2000">
    <property type="entry name" value="Glycogen Phosphorylase B"/>
    <property type="match status" value="2"/>
</dbReference>
<organism evidence="2 3">
    <name type="scientific">Amborella trichopoda</name>
    <dbReference type="NCBI Taxonomy" id="13333"/>
    <lineage>
        <taxon>Eukaryota</taxon>
        <taxon>Viridiplantae</taxon>
        <taxon>Streptophyta</taxon>
        <taxon>Embryophyta</taxon>
        <taxon>Tracheophyta</taxon>
        <taxon>Spermatophyta</taxon>
        <taxon>Magnoliopsida</taxon>
        <taxon>Amborellales</taxon>
        <taxon>Amborellaceae</taxon>
        <taxon>Amborella</taxon>
    </lineage>
</organism>
<dbReference type="AlphaFoldDB" id="W1PIN0"/>
<dbReference type="Proteomes" id="UP000017836">
    <property type="component" value="Unassembled WGS sequence"/>
</dbReference>
<dbReference type="eggNOG" id="KOG1192">
    <property type="taxonomic scope" value="Eukaryota"/>
</dbReference>
<gene>
    <name evidence="2" type="ORF">AMTR_s00005p00267220</name>
</gene>
<dbReference type="SUPFAM" id="SSF53756">
    <property type="entry name" value="UDP-Glycosyltransferase/glycogen phosphorylase"/>
    <property type="match status" value="1"/>
</dbReference>
<sequence>MAEQSLNGKMVEEELGVGSRVVWGAGENGEVVEREVVEREVVELMREEKGGKARERGREIKEKARRAVGDSGSSYNNLSELIDELCKRKK</sequence>
<dbReference type="PANTHER" id="PTHR48045">
    <property type="entry name" value="UDP-GLYCOSYLTRANSFERASE 72B1"/>
    <property type="match status" value="1"/>
</dbReference>
<proteinExistence type="predicted"/>
<protein>
    <submittedName>
        <fullName evidence="2">Uncharacterized protein</fullName>
    </submittedName>
</protein>
<feature type="compositionally biased region" description="Basic and acidic residues" evidence="1">
    <location>
        <begin position="48"/>
        <end position="68"/>
    </location>
</feature>
<dbReference type="EMBL" id="KI393866">
    <property type="protein sequence ID" value="ERN06960.1"/>
    <property type="molecule type" value="Genomic_DNA"/>
</dbReference>
<dbReference type="HOGENOM" id="CLU_2443755_0_0_1"/>
<feature type="region of interest" description="Disordered" evidence="1">
    <location>
        <begin position="48"/>
        <end position="73"/>
    </location>
</feature>
<dbReference type="Gramene" id="ERN06960">
    <property type="protein sequence ID" value="ERN06960"/>
    <property type="gene ID" value="AMTR_s00005p00267220"/>
</dbReference>
<reference evidence="3" key="1">
    <citation type="journal article" date="2013" name="Science">
        <title>The Amborella genome and the evolution of flowering plants.</title>
        <authorList>
            <consortium name="Amborella Genome Project"/>
        </authorList>
    </citation>
    <scope>NUCLEOTIDE SEQUENCE [LARGE SCALE GENOMIC DNA]</scope>
</reference>
<evidence type="ECO:0000313" key="2">
    <source>
        <dbReference type="EMBL" id="ERN06960.1"/>
    </source>
</evidence>